<dbReference type="GO" id="GO:0016020">
    <property type="term" value="C:membrane"/>
    <property type="evidence" value="ECO:0007669"/>
    <property type="project" value="TreeGrafter"/>
</dbReference>
<dbReference type="EMBL" id="FUYV01000018">
    <property type="protein sequence ID" value="SKC23535.1"/>
    <property type="molecule type" value="Genomic_DNA"/>
</dbReference>
<name>A0A1T5HS88_9BACT</name>
<dbReference type="KEGG" id="asx:CDL62_03710"/>
<proteinExistence type="predicted"/>
<feature type="transmembrane region" description="Helical" evidence="1">
    <location>
        <begin position="336"/>
        <end position="357"/>
    </location>
</feature>
<keyword evidence="4" id="KW-1185">Reference proteome</keyword>
<accession>A0A1T5HS88</accession>
<dbReference type="STRING" id="889453.SAMN03080601_02810"/>
<feature type="transmembrane region" description="Helical" evidence="1">
    <location>
        <begin position="213"/>
        <end position="234"/>
    </location>
</feature>
<evidence type="ECO:0000259" key="2">
    <source>
        <dbReference type="Pfam" id="PF01757"/>
    </source>
</evidence>
<dbReference type="GO" id="GO:0016747">
    <property type="term" value="F:acyltransferase activity, transferring groups other than amino-acyl groups"/>
    <property type="evidence" value="ECO:0007669"/>
    <property type="project" value="InterPro"/>
</dbReference>
<keyword evidence="1" id="KW-0812">Transmembrane</keyword>
<dbReference type="PANTHER" id="PTHR23028:SF53">
    <property type="entry name" value="ACYL_TRANSF_3 DOMAIN-CONTAINING PROTEIN"/>
    <property type="match status" value="1"/>
</dbReference>
<dbReference type="OrthoDB" id="9796461at2"/>
<dbReference type="PANTHER" id="PTHR23028">
    <property type="entry name" value="ACETYLTRANSFERASE"/>
    <property type="match status" value="1"/>
</dbReference>
<dbReference type="InterPro" id="IPR050879">
    <property type="entry name" value="Acyltransferase_3"/>
</dbReference>
<feature type="transmembrane region" description="Helical" evidence="1">
    <location>
        <begin position="52"/>
        <end position="74"/>
    </location>
</feature>
<reference evidence="3 4" key="1">
    <citation type="submission" date="2017-02" db="EMBL/GenBank/DDBJ databases">
        <authorList>
            <person name="Peterson S.W."/>
        </authorList>
    </citation>
    <scope>NUCLEOTIDE SEQUENCE [LARGE SCALE GENOMIC DNA]</scope>
    <source>
        <strain evidence="3 4">DSM 24412</strain>
    </source>
</reference>
<feature type="transmembrane region" description="Helical" evidence="1">
    <location>
        <begin position="21"/>
        <end position="40"/>
    </location>
</feature>
<feature type="transmembrane region" description="Helical" evidence="1">
    <location>
        <begin position="265"/>
        <end position="285"/>
    </location>
</feature>
<dbReference type="RefSeq" id="WP_079558504.1">
    <property type="nucleotide sequence ID" value="NZ_CP021904.1"/>
</dbReference>
<sequence>MQTKEDNILKEKSKRLYWPELDGVRFFAFLLVFVHHHPLFMEVPVLKYFYEYGWIGVDLFFVLSAYLFTRLLLVEYERTNTISFKKFYTRRIFRLWPLYYVFVFIVVLLFLYSNDFDVSRYLWIRIAGLLTFTDNIITAFAGFNPLTITSHLWTIGYEEQFYVLIPLIIFFLANRPAKSRWAMLIGIYALCSIIRLAMILQEVPHPGLWVLPVTHFESMLLGVVIGFGGADFILGRIKPEVTGIIGIVFFGLIMLLPNLDVISGWLILSYSFVGVSTAMVFYAVLHSEVLKRFFSKELFVFLGKRSYGLYVFHLAGNSLAFGLVEVMGIPQAHQNGVSFLFSLMITILLSVVSYQYIEKPFLILKRKFEVVVTRPI</sequence>
<feature type="domain" description="Acyltransferase 3" evidence="2">
    <location>
        <begin position="19"/>
        <end position="353"/>
    </location>
</feature>
<keyword evidence="3" id="KW-0378">Hydrolase</keyword>
<keyword evidence="3" id="KW-0012">Acyltransferase</keyword>
<keyword evidence="1" id="KW-1133">Transmembrane helix</keyword>
<dbReference type="InterPro" id="IPR002656">
    <property type="entry name" value="Acyl_transf_3_dom"/>
</dbReference>
<dbReference type="Proteomes" id="UP000191055">
    <property type="component" value="Unassembled WGS sequence"/>
</dbReference>
<dbReference type="AlphaFoldDB" id="A0A1T5HS88"/>
<protein>
    <submittedName>
        <fullName evidence="3">Peptidoglycan/LPS O-acetylase OafA/YrhL, contains acyltransferase and SGNH-hydrolase domains</fullName>
    </submittedName>
</protein>
<dbReference type="GO" id="GO:0000271">
    <property type="term" value="P:polysaccharide biosynthetic process"/>
    <property type="evidence" value="ECO:0007669"/>
    <property type="project" value="TreeGrafter"/>
</dbReference>
<evidence type="ECO:0000313" key="3">
    <source>
        <dbReference type="EMBL" id="SKC23535.1"/>
    </source>
</evidence>
<keyword evidence="1" id="KW-0472">Membrane</keyword>
<evidence type="ECO:0000256" key="1">
    <source>
        <dbReference type="SAM" id="Phobius"/>
    </source>
</evidence>
<organism evidence="3 4">
    <name type="scientific">Alkalitalea saponilacus</name>
    <dbReference type="NCBI Taxonomy" id="889453"/>
    <lineage>
        <taxon>Bacteria</taxon>
        <taxon>Pseudomonadati</taxon>
        <taxon>Bacteroidota</taxon>
        <taxon>Bacteroidia</taxon>
        <taxon>Marinilabiliales</taxon>
        <taxon>Marinilabiliaceae</taxon>
        <taxon>Alkalitalea</taxon>
    </lineage>
</organism>
<dbReference type="Pfam" id="PF01757">
    <property type="entry name" value="Acyl_transf_3"/>
    <property type="match status" value="1"/>
</dbReference>
<dbReference type="GO" id="GO:0016787">
    <property type="term" value="F:hydrolase activity"/>
    <property type="evidence" value="ECO:0007669"/>
    <property type="project" value="UniProtKB-KW"/>
</dbReference>
<gene>
    <name evidence="3" type="ORF">SAMN03080601_02810</name>
</gene>
<evidence type="ECO:0000313" key="4">
    <source>
        <dbReference type="Proteomes" id="UP000191055"/>
    </source>
</evidence>
<feature type="transmembrane region" description="Helical" evidence="1">
    <location>
        <begin position="181"/>
        <end position="201"/>
    </location>
</feature>
<feature type="transmembrane region" description="Helical" evidence="1">
    <location>
        <begin position="306"/>
        <end position="324"/>
    </location>
</feature>
<feature type="transmembrane region" description="Helical" evidence="1">
    <location>
        <begin position="155"/>
        <end position="174"/>
    </location>
</feature>
<feature type="transmembrane region" description="Helical" evidence="1">
    <location>
        <begin position="241"/>
        <end position="259"/>
    </location>
</feature>
<feature type="transmembrane region" description="Helical" evidence="1">
    <location>
        <begin position="95"/>
        <end position="113"/>
    </location>
</feature>
<keyword evidence="3" id="KW-0808">Transferase</keyword>